<protein>
    <submittedName>
        <fullName evidence="2">Twin-arginine translocation signal domain-containing protein</fullName>
    </submittedName>
</protein>
<evidence type="ECO:0000313" key="2">
    <source>
        <dbReference type="EMBL" id="MFC7315973.1"/>
    </source>
</evidence>
<dbReference type="GeneID" id="91975970"/>
<feature type="region of interest" description="Disordered" evidence="1">
    <location>
        <begin position="31"/>
        <end position="113"/>
    </location>
</feature>
<organism evidence="2 3">
    <name type="scientific">Halomarina halobia</name>
    <dbReference type="NCBI Taxonomy" id="3033386"/>
    <lineage>
        <taxon>Archaea</taxon>
        <taxon>Methanobacteriati</taxon>
        <taxon>Methanobacteriota</taxon>
        <taxon>Stenosarchaea group</taxon>
        <taxon>Halobacteria</taxon>
        <taxon>Halobacteriales</taxon>
        <taxon>Natronomonadaceae</taxon>
        <taxon>Halomarina</taxon>
    </lineage>
</organism>
<dbReference type="Proteomes" id="UP001596547">
    <property type="component" value="Unassembled WGS sequence"/>
</dbReference>
<dbReference type="EMBL" id="JBHTBF010000001">
    <property type="protein sequence ID" value="MFC7315973.1"/>
    <property type="molecule type" value="Genomic_DNA"/>
</dbReference>
<feature type="compositionally biased region" description="Low complexity" evidence="1">
    <location>
        <begin position="41"/>
        <end position="74"/>
    </location>
</feature>
<accession>A0ABD6A7M5</accession>
<sequence length="113" mass="11766">MDLDDPSIPDPDSDSRRGFLRKTGAAAAIVGIGALVPRSPPSTTSRSSPSRSRPASSTRMTSTPPTSTWPSRISAAPPSQGSGSLPEAGVGLDRVANPTRVGFVRPGREKRGW</sequence>
<dbReference type="InterPro" id="IPR006311">
    <property type="entry name" value="TAT_signal"/>
</dbReference>
<name>A0ABD6A7M5_9EURY</name>
<keyword evidence="3" id="KW-1185">Reference proteome</keyword>
<proteinExistence type="predicted"/>
<dbReference type="InterPro" id="IPR019546">
    <property type="entry name" value="TAT_signal_bac_arc"/>
</dbReference>
<reference evidence="2 3" key="1">
    <citation type="journal article" date="2019" name="Int. J. Syst. Evol. Microbiol.">
        <title>The Global Catalogue of Microorganisms (GCM) 10K type strain sequencing project: providing services to taxonomists for standard genome sequencing and annotation.</title>
        <authorList>
            <consortium name="The Broad Institute Genomics Platform"/>
            <consortium name="The Broad Institute Genome Sequencing Center for Infectious Disease"/>
            <person name="Wu L."/>
            <person name="Ma J."/>
        </authorList>
    </citation>
    <scope>NUCLEOTIDE SEQUENCE [LARGE SCALE GENOMIC DNA]</scope>
    <source>
        <strain evidence="2 3">PSR21</strain>
    </source>
</reference>
<evidence type="ECO:0000256" key="1">
    <source>
        <dbReference type="SAM" id="MobiDB-lite"/>
    </source>
</evidence>
<dbReference type="NCBIfam" id="TIGR01409">
    <property type="entry name" value="TAT_signal_seq"/>
    <property type="match status" value="1"/>
</dbReference>
<comment type="caution">
    <text evidence="2">The sequence shown here is derived from an EMBL/GenBank/DDBJ whole genome shotgun (WGS) entry which is preliminary data.</text>
</comment>
<dbReference type="RefSeq" id="WP_368410841.1">
    <property type="nucleotide sequence ID" value="NZ_CP119992.1"/>
</dbReference>
<evidence type="ECO:0000313" key="3">
    <source>
        <dbReference type="Proteomes" id="UP001596547"/>
    </source>
</evidence>
<gene>
    <name evidence="2" type="ORF">ACFQPE_04080</name>
</gene>
<dbReference type="PROSITE" id="PS51318">
    <property type="entry name" value="TAT"/>
    <property type="match status" value="1"/>
</dbReference>
<dbReference type="AlphaFoldDB" id="A0ABD6A7M5"/>